<keyword evidence="5" id="KW-1185">Reference proteome</keyword>
<dbReference type="InterPro" id="IPR021478">
    <property type="entry name" value="DUF3131"/>
</dbReference>
<feature type="chain" id="PRO_5020412478" evidence="1">
    <location>
        <begin position="27"/>
        <end position="509"/>
    </location>
</feature>
<dbReference type="Pfam" id="PF11329">
    <property type="entry name" value="DUF3131"/>
    <property type="match status" value="1"/>
</dbReference>
<evidence type="ECO:0000256" key="1">
    <source>
        <dbReference type="SAM" id="SignalP"/>
    </source>
</evidence>
<dbReference type="Gene3D" id="1.50.10.140">
    <property type="match status" value="1"/>
</dbReference>
<evidence type="ECO:0000313" key="5">
    <source>
        <dbReference type="Proteomes" id="UP000294194"/>
    </source>
</evidence>
<accession>A0A4Q9GUI1</accession>
<gene>
    <name evidence="4" type="ORF">EYE40_10935</name>
</gene>
<organism evidence="4 5">
    <name type="scientific">Glaciihabitans arcticus</name>
    <dbReference type="NCBI Taxonomy" id="2668039"/>
    <lineage>
        <taxon>Bacteria</taxon>
        <taxon>Bacillati</taxon>
        <taxon>Actinomycetota</taxon>
        <taxon>Actinomycetes</taxon>
        <taxon>Micrococcales</taxon>
        <taxon>Microbacteriaceae</taxon>
        <taxon>Glaciihabitans</taxon>
    </lineage>
</organism>
<comment type="caution">
    <text evidence="4">The sequence shown here is derived from an EMBL/GenBank/DDBJ whole genome shotgun (WGS) entry which is preliminary data.</text>
</comment>
<dbReference type="Pfam" id="PF10091">
    <property type="entry name" value="Glycoamylase"/>
    <property type="match status" value="1"/>
</dbReference>
<dbReference type="InterPro" id="IPR019282">
    <property type="entry name" value="Glycoamylase-like_cons_dom"/>
</dbReference>
<feature type="signal peptide" evidence="1">
    <location>
        <begin position="1"/>
        <end position="26"/>
    </location>
</feature>
<sequence length="509" mass="54843">MRRVIRTSIAIGLAAVLVAPPLSASAGGGGSGDRQLQRYAKDTWTSLAAMTDPATGLTADNIEGDLSAPAGYTSPTNIGGYLWSTLVARDLGIISKKDARARLAATLSSLETMEKHEPSGMFYNWYAPSDGAKLVTWPSSGDVVHPFLSTVDNGWLATALRVVAEGEPRLSSRALSLYDDMDFGWFHDLNAREGVSLNRGGFWVAPPGDGCAVPDNYGSTGADVFYTCHWYDTSVSEARIATYIGIAKGDIPPTAYYGTYRTMPDKGCDFGWQEQKPTGVTRNYLGVDVYEGTYSYAGMKLVPAWGGSMFEALMPDLFVPEADWGPRSWGLNHPATVKAQIHHGMKEADYGYWGFSPASDPFAEYREYGVEEIGISSDGYGSDVEKTNVDVGYEGCREATNPSPEFGDGVVTPHAAFLALPYNKKAVLSNLSGIKNTLGAYGPGGFYDAVAVGSDTVADRYLSLDQSMIMAAIGNELLDDRLKDYFVDKSFSSAVKPLVKAQVFGTKLR</sequence>
<evidence type="ECO:0000259" key="3">
    <source>
        <dbReference type="Pfam" id="PF11329"/>
    </source>
</evidence>
<feature type="domain" description="DUF3131" evidence="3">
    <location>
        <begin position="38"/>
        <end position="175"/>
    </location>
</feature>
<keyword evidence="1" id="KW-0732">Signal</keyword>
<dbReference type="RefSeq" id="WP_130981973.1">
    <property type="nucleotide sequence ID" value="NZ_SISG01000001.1"/>
</dbReference>
<reference evidence="5" key="1">
    <citation type="submission" date="2019-02" db="EMBL/GenBank/DDBJ databases">
        <title>Glaciihabitans arcticus sp. nov., a psychrotolerant bacterium isolated from polar soil.</title>
        <authorList>
            <person name="Dahal R.H."/>
        </authorList>
    </citation>
    <scope>NUCLEOTIDE SEQUENCE [LARGE SCALE GENOMIC DNA]</scope>
    <source>
        <strain evidence="5">RP-3-7</strain>
    </source>
</reference>
<feature type="domain" description="Glycoamylase-like" evidence="2">
    <location>
        <begin position="291"/>
        <end position="484"/>
    </location>
</feature>
<evidence type="ECO:0000259" key="2">
    <source>
        <dbReference type="Pfam" id="PF10091"/>
    </source>
</evidence>
<dbReference type="EMBL" id="SISG01000001">
    <property type="protein sequence ID" value="TBN57864.1"/>
    <property type="molecule type" value="Genomic_DNA"/>
</dbReference>
<dbReference type="AlphaFoldDB" id="A0A4Q9GUI1"/>
<proteinExistence type="predicted"/>
<evidence type="ECO:0000313" key="4">
    <source>
        <dbReference type="EMBL" id="TBN57864.1"/>
    </source>
</evidence>
<dbReference type="Proteomes" id="UP000294194">
    <property type="component" value="Unassembled WGS sequence"/>
</dbReference>
<name>A0A4Q9GUI1_9MICO</name>
<protein>
    <submittedName>
        <fullName evidence="4">DUF3131 domain-containing protein</fullName>
    </submittedName>
</protein>